<gene>
    <name evidence="4" type="ORF">F3Y22_tig00002237pilonHSYRG00110</name>
</gene>
<dbReference type="InterPro" id="IPR029052">
    <property type="entry name" value="Metallo-depent_PP-like"/>
</dbReference>
<dbReference type="PANTHER" id="PTHR10161">
    <property type="entry name" value="TARTRATE-RESISTANT ACID PHOSPHATASE TYPE 5"/>
    <property type="match status" value="1"/>
</dbReference>
<accession>A0A6A3CSP9</accession>
<keyword evidence="1" id="KW-0732">Signal</keyword>
<keyword evidence="2" id="KW-0378">Hydrolase</keyword>
<evidence type="ECO:0008006" key="6">
    <source>
        <dbReference type="Google" id="ProtNLM"/>
    </source>
</evidence>
<dbReference type="Gene3D" id="3.60.21.10">
    <property type="match status" value="1"/>
</dbReference>
<reference evidence="4" key="1">
    <citation type="submission" date="2019-09" db="EMBL/GenBank/DDBJ databases">
        <title>Draft genome information of white flower Hibiscus syriacus.</title>
        <authorList>
            <person name="Kim Y.-M."/>
        </authorList>
    </citation>
    <scope>NUCLEOTIDE SEQUENCE [LARGE SCALE GENOMIC DNA]</scope>
    <source>
        <strain evidence="4">YM2019G1</strain>
    </source>
</reference>
<dbReference type="AlphaFoldDB" id="A0A6A3CSP9"/>
<organism evidence="4 5">
    <name type="scientific">Hibiscus syriacus</name>
    <name type="common">Rose of Sharon</name>
    <dbReference type="NCBI Taxonomy" id="106335"/>
    <lineage>
        <taxon>Eukaryota</taxon>
        <taxon>Viridiplantae</taxon>
        <taxon>Streptophyta</taxon>
        <taxon>Embryophyta</taxon>
        <taxon>Tracheophyta</taxon>
        <taxon>Spermatophyta</taxon>
        <taxon>Magnoliopsida</taxon>
        <taxon>eudicotyledons</taxon>
        <taxon>Gunneridae</taxon>
        <taxon>Pentapetalae</taxon>
        <taxon>rosids</taxon>
        <taxon>malvids</taxon>
        <taxon>Malvales</taxon>
        <taxon>Malvaceae</taxon>
        <taxon>Malvoideae</taxon>
        <taxon>Hibiscus</taxon>
    </lineage>
</organism>
<dbReference type="GO" id="GO:0016787">
    <property type="term" value="F:hydrolase activity"/>
    <property type="evidence" value="ECO:0007669"/>
    <property type="project" value="UniProtKB-KW"/>
</dbReference>
<evidence type="ECO:0000256" key="1">
    <source>
        <dbReference type="ARBA" id="ARBA00022729"/>
    </source>
</evidence>
<sequence length="140" mass="15113">MASTQPISPSHRGVSNGGGRFPNQSNARPFPLFNGGVLSVLGPKLTTIEHPVKTDGSLSFLVVGDWGRRGFCNQSEVACQMGRIGEKLDIDFDISTVLGNHDYRGNVEAQLGLVLPSVDKRWLCLRSFVVETGKPVSTTD</sequence>
<evidence type="ECO:0000256" key="3">
    <source>
        <dbReference type="SAM" id="MobiDB-lite"/>
    </source>
</evidence>
<evidence type="ECO:0000313" key="4">
    <source>
        <dbReference type="EMBL" id="KAE8732056.1"/>
    </source>
</evidence>
<protein>
    <recommendedName>
        <fullName evidence="6">Calcineurin-like phosphoesterase domain-containing protein</fullName>
    </recommendedName>
</protein>
<dbReference type="InterPro" id="IPR051558">
    <property type="entry name" value="Metallophosphoesterase_PAP"/>
</dbReference>
<feature type="region of interest" description="Disordered" evidence="3">
    <location>
        <begin position="1"/>
        <end position="21"/>
    </location>
</feature>
<evidence type="ECO:0000313" key="5">
    <source>
        <dbReference type="Proteomes" id="UP000436088"/>
    </source>
</evidence>
<dbReference type="PANTHER" id="PTHR10161:SF36">
    <property type="entry name" value="PURPLE ACID PHOSPHATASE 3"/>
    <property type="match status" value="1"/>
</dbReference>
<keyword evidence="5" id="KW-1185">Reference proteome</keyword>
<proteinExistence type="predicted"/>
<name>A0A6A3CSP9_HIBSY</name>
<dbReference type="Proteomes" id="UP000436088">
    <property type="component" value="Unassembled WGS sequence"/>
</dbReference>
<dbReference type="EMBL" id="VEPZ02000167">
    <property type="protein sequence ID" value="KAE8732056.1"/>
    <property type="molecule type" value="Genomic_DNA"/>
</dbReference>
<comment type="caution">
    <text evidence="4">The sequence shown here is derived from an EMBL/GenBank/DDBJ whole genome shotgun (WGS) entry which is preliminary data.</text>
</comment>
<evidence type="ECO:0000256" key="2">
    <source>
        <dbReference type="ARBA" id="ARBA00022801"/>
    </source>
</evidence>
<dbReference type="SUPFAM" id="SSF56300">
    <property type="entry name" value="Metallo-dependent phosphatases"/>
    <property type="match status" value="1"/>
</dbReference>